<accession>A0AAV2LIR7</accession>
<sequence length="341" mass="38202">MGFEMKVIALPVCESSLNICKYETKVTDLSLEKNHCTEELQTRRISSQEIVLDLCKDYTEPYVIQTSHKEAETEHPSNKTDTGENLTVTVCNETEAALSLPHLDKEHSSRSETEVHLTMTLSDVSNATHEQNPVHLDGSPEPNDAATLSNTKEKEIVNELQLEDVDATFTNIHKLPEEHVDVDHKPGEHCNTNTKEATKDTPSEQEDLHQQDMKENMSLENHAQMLEIPLLIHTSVSIPAPETNSTSFDASHSEEIKPQETVSMGPPQWRDVSDSQLNTIDMTVQAEADGSEVSPGGYEDVTYLVGGLIKELSFLNRTVMATHRELENLHRRGKNTRNSIR</sequence>
<feature type="region of interest" description="Disordered" evidence="1">
    <location>
        <begin position="182"/>
        <end position="208"/>
    </location>
</feature>
<name>A0AAV2LIR7_KNICA</name>
<organism evidence="2 3">
    <name type="scientific">Knipowitschia caucasica</name>
    <name type="common">Caucasian dwarf goby</name>
    <name type="synonym">Pomatoschistus caucasicus</name>
    <dbReference type="NCBI Taxonomy" id="637954"/>
    <lineage>
        <taxon>Eukaryota</taxon>
        <taxon>Metazoa</taxon>
        <taxon>Chordata</taxon>
        <taxon>Craniata</taxon>
        <taxon>Vertebrata</taxon>
        <taxon>Euteleostomi</taxon>
        <taxon>Actinopterygii</taxon>
        <taxon>Neopterygii</taxon>
        <taxon>Teleostei</taxon>
        <taxon>Neoteleostei</taxon>
        <taxon>Acanthomorphata</taxon>
        <taxon>Gobiaria</taxon>
        <taxon>Gobiiformes</taxon>
        <taxon>Gobioidei</taxon>
        <taxon>Gobiidae</taxon>
        <taxon>Gobiinae</taxon>
        <taxon>Knipowitschia</taxon>
    </lineage>
</organism>
<dbReference type="Proteomes" id="UP001497482">
    <property type="component" value="Chromosome 3"/>
</dbReference>
<feature type="region of interest" description="Disordered" evidence="1">
    <location>
        <begin position="243"/>
        <end position="268"/>
    </location>
</feature>
<gene>
    <name evidence="2" type="ORF">KC01_LOCUS29753</name>
</gene>
<reference evidence="2 3" key="1">
    <citation type="submission" date="2024-04" db="EMBL/GenBank/DDBJ databases">
        <authorList>
            <person name="Waldvogel A.-M."/>
            <person name="Schoenle A."/>
        </authorList>
    </citation>
    <scope>NUCLEOTIDE SEQUENCE [LARGE SCALE GENOMIC DNA]</scope>
</reference>
<evidence type="ECO:0000313" key="2">
    <source>
        <dbReference type="EMBL" id="CAL1601889.1"/>
    </source>
</evidence>
<evidence type="ECO:0000256" key="1">
    <source>
        <dbReference type="SAM" id="MobiDB-lite"/>
    </source>
</evidence>
<feature type="compositionally biased region" description="Basic and acidic residues" evidence="1">
    <location>
        <begin position="196"/>
        <end position="208"/>
    </location>
</feature>
<keyword evidence="3" id="KW-1185">Reference proteome</keyword>
<evidence type="ECO:0000313" key="3">
    <source>
        <dbReference type="Proteomes" id="UP001497482"/>
    </source>
</evidence>
<dbReference type="EMBL" id="OZ035825">
    <property type="protein sequence ID" value="CAL1601889.1"/>
    <property type="molecule type" value="Genomic_DNA"/>
</dbReference>
<protein>
    <submittedName>
        <fullName evidence="2">Uncharacterized protein</fullName>
    </submittedName>
</protein>
<dbReference type="AlphaFoldDB" id="A0AAV2LIR7"/>
<proteinExistence type="predicted"/>